<comment type="similarity">
    <text evidence="2 8">Belongs to the short-chain dehydrogenases/reductases (SDR) family. FabI subfamily.</text>
</comment>
<sequence>MSLQGKKLLITGVINRESIAFEVARQAQAAGAEVVLTGFGRAKRMTERSANRLDPVPDVLELDVNKPEDIEAVAADLKERWGRVDGVLHAIAFAPEDALGGNFLNTPPESATTAFQTSAYSLKALTVGLSDLFPEEGAAIVGLDFDAQVAWPVYDWMGVAKAALEATARYLARDLGPRRVRVNLVSAGPLATLAARGIPGFSDLASAWEKQAPLPWDVEDPAPVAETINFLLSDASRAITAEIIHVDGGFHAMGTQIVPLREEVEA</sequence>
<gene>
    <name evidence="11" type="ORF">C8N24_3363</name>
</gene>
<evidence type="ECO:0000256" key="9">
    <source>
        <dbReference type="PIRSR" id="PIRSR000094-2"/>
    </source>
</evidence>
<evidence type="ECO:0000313" key="11">
    <source>
        <dbReference type="EMBL" id="RKQ93495.1"/>
    </source>
</evidence>
<comment type="caution">
    <text evidence="11">The sequence shown here is derived from an EMBL/GenBank/DDBJ whole genome shotgun (WGS) entry which is preliminary data.</text>
</comment>
<evidence type="ECO:0000256" key="10">
    <source>
        <dbReference type="PIRSR" id="PIRSR000094-3"/>
    </source>
</evidence>
<keyword evidence="8 10" id="KW-0520">NAD</keyword>
<protein>
    <recommendedName>
        <fullName evidence="8">Enoyl-[acyl-carrier-protein] reductase [NADH]</fullName>
        <ecNumber evidence="8">1.3.1.9</ecNumber>
    </recommendedName>
</protein>
<keyword evidence="4" id="KW-0276">Fatty acid metabolism</keyword>
<dbReference type="EMBL" id="RBIL01000001">
    <property type="protein sequence ID" value="RKQ93495.1"/>
    <property type="molecule type" value="Genomic_DNA"/>
</dbReference>
<feature type="binding site" evidence="10">
    <location>
        <begin position="18"/>
        <end position="19"/>
    </location>
    <ligand>
        <name>NAD(+)</name>
        <dbReference type="ChEBI" id="CHEBI:57540"/>
    </ligand>
</feature>
<keyword evidence="12" id="KW-1185">Reference proteome</keyword>
<keyword evidence="5 8" id="KW-0560">Oxidoreductase</keyword>
<accession>A0A660LH11</accession>
<proteinExistence type="inferred from homology"/>
<feature type="binding site" evidence="10">
    <location>
        <position position="91"/>
    </location>
    <ligand>
        <name>NAD(+)</name>
        <dbReference type="ChEBI" id="CHEBI:57540"/>
    </ligand>
</feature>
<comment type="pathway">
    <text evidence="1">Lipid metabolism.</text>
</comment>
<dbReference type="Proteomes" id="UP000278962">
    <property type="component" value="Unassembled WGS sequence"/>
</dbReference>
<keyword evidence="7 8" id="KW-0275">Fatty acid biosynthesis</keyword>
<dbReference type="AlphaFoldDB" id="A0A660LH11"/>
<dbReference type="PANTHER" id="PTHR43159:SF2">
    <property type="entry name" value="ENOYL-[ACYL-CARRIER-PROTEIN] REDUCTASE [NADH], CHLOROPLASTIC"/>
    <property type="match status" value="1"/>
</dbReference>
<dbReference type="UniPathway" id="UPA00915"/>
<organism evidence="11 12">
    <name type="scientific">Solirubrobacter pauli</name>
    <dbReference type="NCBI Taxonomy" id="166793"/>
    <lineage>
        <taxon>Bacteria</taxon>
        <taxon>Bacillati</taxon>
        <taxon>Actinomycetota</taxon>
        <taxon>Thermoleophilia</taxon>
        <taxon>Solirubrobacterales</taxon>
        <taxon>Solirubrobacteraceae</taxon>
        <taxon>Solirubrobacter</taxon>
    </lineage>
</organism>
<evidence type="ECO:0000256" key="1">
    <source>
        <dbReference type="ARBA" id="ARBA00005189"/>
    </source>
</evidence>
<dbReference type="OrthoDB" id="9803628at2"/>
<dbReference type="GO" id="GO:0006633">
    <property type="term" value="P:fatty acid biosynthetic process"/>
    <property type="evidence" value="ECO:0007669"/>
    <property type="project" value="UniProtKB-KW"/>
</dbReference>
<evidence type="ECO:0000256" key="7">
    <source>
        <dbReference type="ARBA" id="ARBA00023160"/>
    </source>
</evidence>
<evidence type="ECO:0000256" key="6">
    <source>
        <dbReference type="ARBA" id="ARBA00023098"/>
    </source>
</evidence>
<evidence type="ECO:0000256" key="5">
    <source>
        <dbReference type="ARBA" id="ARBA00023002"/>
    </source>
</evidence>
<dbReference type="NCBIfam" id="NF005908">
    <property type="entry name" value="PRK07889.1"/>
    <property type="match status" value="1"/>
</dbReference>
<evidence type="ECO:0000313" key="12">
    <source>
        <dbReference type="Proteomes" id="UP000278962"/>
    </source>
</evidence>
<feature type="binding site" evidence="9">
    <location>
        <position position="94"/>
    </location>
    <ligand>
        <name>substrate</name>
    </ligand>
</feature>
<name>A0A660LH11_9ACTN</name>
<evidence type="ECO:0000256" key="8">
    <source>
        <dbReference type="PIRNR" id="PIRNR000094"/>
    </source>
</evidence>
<evidence type="ECO:0000256" key="3">
    <source>
        <dbReference type="ARBA" id="ARBA00022516"/>
    </source>
</evidence>
<dbReference type="Pfam" id="PF13561">
    <property type="entry name" value="adh_short_C2"/>
    <property type="match status" value="1"/>
</dbReference>
<dbReference type="PIRSF" id="PIRSF000094">
    <property type="entry name" value="Enoyl-ACP_rdct"/>
    <property type="match status" value="1"/>
</dbReference>
<keyword evidence="3 8" id="KW-0444">Lipid biosynthesis</keyword>
<dbReference type="GO" id="GO:0004318">
    <property type="term" value="F:enoyl-[acyl-carrier-protein] reductase (NADH) activity"/>
    <property type="evidence" value="ECO:0007669"/>
    <property type="project" value="UniProtKB-EC"/>
</dbReference>
<dbReference type="SUPFAM" id="SSF51735">
    <property type="entry name" value="NAD(P)-binding Rossmann-fold domains"/>
    <property type="match status" value="1"/>
</dbReference>
<reference evidence="11 12" key="1">
    <citation type="submission" date="2018-10" db="EMBL/GenBank/DDBJ databases">
        <title>Genomic Encyclopedia of Archaeal and Bacterial Type Strains, Phase II (KMG-II): from individual species to whole genera.</title>
        <authorList>
            <person name="Goeker M."/>
        </authorList>
    </citation>
    <scope>NUCLEOTIDE SEQUENCE [LARGE SCALE GENOMIC DNA]</scope>
    <source>
        <strain evidence="11 12">DSM 14954</strain>
    </source>
</reference>
<feature type="binding site" evidence="10">
    <location>
        <position position="161"/>
    </location>
    <ligand>
        <name>NAD(+)</name>
        <dbReference type="ChEBI" id="CHEBI:57540"/>
    </ligand>
</feature>
<dbReference type="InterPro" id="IPR036291">
    <property type="entry name" value="NAD(P)-bd_dom_sf"/>
</dbReference>
<comment type="catalytic activity">
    <reaction evidence="8">
        <text>a 2,3-saturated acyl-[ACP] + NAD(+) = a (2E)-enoyl-[ACP] + NADH + H(+)</text>
        <dbReference type="Rhea" id="RHEA:10240"/>
        <dbReference type="Rhea" id="RHEA-COMP:9925"/>
        <dbReference type="Rhea" id="RHEA-COMP:9926"/>
        <dbReference type="ChEBI" id="CHEBI:15378"/>
        <dbReference type="ChEBI" id="CHEBI:57540"/>
        <dbReference type="ChEBI" id="CHEBI:57945"/>
        <dbReference type="ChEBI" id="CHEBI:78784"/>
        <dbReference type="ChEBI" id="CHEBI:78785"/>
        <dbReference type="EC" id="1.3.1.9"/>
    </reaction>
</comment>
<feature type="binding site" evidence="10">
    <location>
        <begin position="63"/>
        <end position="64"/>
    </location>
    <ligand>
        <name>NAD(+)</name>
        <dbReference type="ChEBI" id="CHEBI:57540"/>
    </ligand>
</feature>
<keyword evidence="6" id="KW-0443">Lipid metabolism</keyword>
<feature type="binding site" evidence="10">
    <location>
        <position position="12"/>
    </location>
    <ligand>
        <name>NAD(+)</name>
        <dbReference type="ChEBI" id="CHEBI:57540"/>
    </ligand>
</feature>
<dbReference type="InterPro" id="IPR014358">
    <property type="entry name" value="Enoyl-ACP_Rdtase_NADH"/>
</dbReference>
<dbReference type="Gene3D" id="3.40.50.720">
    <property type="entry name" value="NAD(P)-binding Rossmann-like Domain"/>
    <property type="match status" value="1"/>
</dbReference>
<dbReference type="PANTHER" id="PTHR43159">
    <property type="entry name" value="ENOYL-[ACYL-CARRIER-PROTEIN] REDUCTASE"/>
    <property type="match status" value="1"/>
</dbReference>
<dbReference type="EC" id="1.3.1.9" evidence="8"/>
<dbReference type="RefSeq" id="WP_121251673.1">
    <property type="nucleotide sequence ID" value="NZ_RBIL01000001.1"/>
</dbReference>
<evidence type="ECO:0000256" key="4">
    <source>
        <dbReference type="ARBA" id="ARBA00022832"/>
    </source>
</evidence>
<dbReference type="InterPro" id="IPR002347">
    <property type="entry name" value="SDR_fam"/>
</dbReference>
<evidence type="ECO:0000256" key="2">
    <source>
        <dbReference type="ARBA" id="ARBA00009233"/>
    </source>
</evidence>